<accession>A0A6I9QJ15</accession>
<reference evidence="3" key="1">
    <citation type="submission" date="2025-08" db="UniProtKB">
        <authorList>
            <consortium name="RefSeq"/>
        </authorList>
    </citation>
    <scope>IDENTIFICATION</scope>
</reference>
<dbReference type="InParanoid" id="A0A6I9QJ15"/>
<feature type="compositionally biased region" description="Basic and acidic residues" evidence="1">
    <location>
        <begin position="183"/>
        <end position="199"/>
    </location>
</feature>
<organism evidence="2 3">
    <name type="scientific">Elaeis guineensis var. tenera</name>
    <name type="common">Oil palm</name>
    <dbReference type="NCBI Taxonomy" id="51953"/>
    <lineage>
        <taxon>Eukaryota</taxon>
        <taxon>Viridiplantae</taxon>
        <taxon>Streptophyta</taxon>
        <taxon>Embryophyta</taxon>
        <taxon>Tracheophyta</taxon>
        <taxon>Spermatophyta</taxon>
        <taxon>Magnoliopsida</taxon>
        <taxon>Liliopsida</taxon>
        <taxon>Arecaceae</taxon>
        <taxon>Arecoideae</taxon>
        <taxon>Cocoseae</taxon>
        <taxon>Elaeidinae</taxon>
        <taxon>Elaeis</taxon>
    </lineage>
</organism>
<dbReference type="GeneID" id="105035343"/>
<proteinExistence type="predicted"/>
<dbReference type="KEGG" id="egu:105035343"/>
<evidence type="ECO:0000313" key="3">
    <source>
        <dbReference type="RefSeq" id="XP_010909193.2"/>
    </source>
</evidence>
<protein>
    <submittedName>
        <fullName evidence="3">Uncharacterized protein LOC105035343</fullName>
    </submittedName>
</protein>
<gene>
    <name evidence="3" type="primary">LOC105035343</name>
</gene>
<keyword evidence="2" id="KW-1185">Reference proteome</keyword>
<dbReference type="AlphaFoldDB" id="A0A6I9QJ15"/>
<dbReference type="OrthoDB" id="769097at2759"/>
<feature type="compositionally biased region" description="Basic and acidic residues" evidence="1">
    <location>
        <begin position="48"/>
        <end position="61"/>
    </location>
</feature>
<dbReference type="RefSeq" id="XP_010909193.2">
    <property type="nucleotide sequence ID" value="XM_010910891.3"/>
</dbReference>
<name>A0A6I9QJ15_ELAGV</name>
<evidence type="ECO:0000313" key="2">
    <source>
        <dbReference type="Proteomes" id="UP000504607"/>
    </source>
</evidence>
<feature type="region of interest" description="Disordered" evidence="1">
    <location>
        <begin position="1"/>
        <end position="34"/>
    </location>
</feature>
<feature type="region of interest" description="Disordered" evidence="1">
    <location>
        <begin position="48"/>
        <end position="157"/>
    </location>
</feature>
<feature type="region of interest" description="Disordered" evidence="1">
    <location>
        <begin position="172"/>
        <end position="213"/>
    </location>
</feature>
<evidence type="ECO:0000256" key="1">
    <source>
        <dbReference type="SAM" id="MobiDB-lite"/>
    </source>
</evidence>
<feature type="compositionally biased region" description="Basic and acidic residues" evidence="1">
    <location>
        <begin position="89"/>
        <end position="112"/>
    </location>
</feature>
<feature type="compositionally biased region" description="Polar residues" evidence="1">
    <location>
        <begin position="77"/>
        <end position="86"/>
    </location>
</feature>
<dbReference type="Proteomes" id="UP000504607">
    <property type="component" value="Unplaced"/>
</dbReference>
<sequence>MGQGQSRPETWMEPRPGMRPIQRKIEQVKRRRGERKLSIVSTAELLRQDEHDEIVNDESTRSDAGTEVWQEDEVTGSPKTVDTATTAAEKVKEGTTIDDDKKVATMVEEKETTAVTTSVPGKEEEERGLEFTGEEEDDDEKGRKFGSFSEDGELPGSPSFRFYCMDLARDSEDDDSVKLGANGRKDKLPEIMEKEEKTHARGKSADSMNLNEDLEIKPLKKDKGRRLKALTKAPGHVYNLLNVRNCYNYSFSATSRDREGLLGGKATL</sequence>